<dbReference type="PANTHER" id="PTHR43051">
    <property type="entry name" value="POLYNUCLEOTIDE ADENYLYLTRANSFERASE FAMILY PROTEIN"/>
    <property type="match status" value="1"/>
</dbReference>
<reference evidence="6" key="1">
    <citation type="journal article" date="2020" name="mSystems">
        <title>Genome- and Community-Level Interaction Insights into Carbon Utilization and Element Cycling Functions of Hydrothermarchaeota in Hydrothermal Sediment.</title>
        <authorList>
            <person name="Zhou Z."/>
            <person name="Liu Y."/>
            <person name="Xu W."/>
            <person name="Pan J."/>
            <person name="Luo Z.H."/>
            <person name="Li M."/>
        </authorList>
    </citation>
    <scope>NUCLEOTIDE SEQUENCE [LARGE SCALE GENOMIC DNA]</scope>
    <source>
        <strain evidence="6">HyVt-533</strain>
    </source>
</reference>
<keyword evidence="3" id="KW-0694">RNA-binding</keyword>
<feature type="domain" description="Poly A polymerase head" evidence="4">
    <location>
        <begin position="58"/>
        <end position="176"/>
    </location>
</feature>
<proteinExistence type="inferred from homology"/>
<dbReference type="GO" id="GO:0016779">
    <property type="term" value="F:nucleotidyltransferase activity"/>
    <property type="evidence" value="ECO:0007669"/>
    <property type="project" value="InterPro"/>
</dbReference>
<dbReference type="Gene3D" id="3.30.460.10">
    <property type="entry name" value="Beta Polymerase, domain 2"/>
    <property type="match status" value="1"/>
</dbReference>
<name>A0A7V5P1M5_9BACT</name>
<dbReference type="SUPFAM" id="SSF81891">
    <property type="entry name" value="Poly A polymerase C-terminal region-like"/>
    <property type="match status" value="1"/>
</dbReference>
<evidence type="ECO:0000313" key="6">
    <source>
        <dbReference type="EMBL" id="HHI97957.1"/>
    </source>
</evidence>
<sequence>MFLQETKETSALRQGELFEEAEQRPLIIPRGEHPISRKHLPREVLKVLYRLKDAGYLAYLVGGSVRDMLLGLKPKDFDVGTDARPEEIKKLFRWSRIIGKRFRLVHVYFRGGKFIEVVTFRGPEVAEENGLEVFGTPAEDAFRRDLTINALFYNIADFTIIDYVGGMEDLKRGIIRVIGPPDLRFTRDPVRMMRAIRHAARIGFEIEPKTWEAILRHRKKIILCAPMRIRDEWLKDVLGGWSAPWAQLMLKAGLFEEIFPAYGQLIREFSPEERRFFFKILEKADKGAKKGEFSEAQILALFLYPFIVGAGKIDRLPQNSARPTALIRQEMEKVFYPYDFKKELFEQTLQLLAALWPIKYHLLFSKRMPKRLARKSYFKEGLTVCEIILKLERELLGLELTPPRGRRKRRRKGGRHA</sequence>
<evidence type="ECO:0000256" key="2">
    <source>
        <dbReference type="ARBA" id="ARBA00022741"/>
    </source>
</evidence>
<evidence type="ECO:0000256" key="1">
    <source>
        <dbReference type="ARBA" id="ARBA00022679"/>
    </source>
</evidence>
<dbReference type="GO" id="GO:0003723">
    <property type="term" value="F:RNA binding"/>
    <property type="evidence" value="ECO:0007669"/>
    <property type="project" value="UniProtKB-KW"/>
</dbReference>
<evidence type="ECO:0000259" key="5">
    <source>
        <dbReference type="Pfam" id="PF12627"/>
    </source>
</evidence>
<dbReference type="GO" id="GO:0006396">
    <property type="term" value="P:RNA processing"/>
    <property type="evidence" value="ECO:0007669"/>
    <property type="project" value="InterPro"/>
</dbReference>
<dbReference type="Pfam" id="PF12627">
    <property type="entry name" value="PolyA_pol_RNAbd"/>
    <property type="match status" value="1"/>
</dbReference>
<feature type="domain" description="tRNA nucleotidyltransferase/poly(A) polymerase RNA and SrmB- binding" evidence="5">
    <location>
        <begin position="203"/>
        <end position="261"/>
    </location>
</feature>
<organism evidence="6">
    <name type="scientific">Thermodesulfatator atlanticus</name>
    <dbReference type="NCBI Taxonomy" id="501497"/>
    <lineage>
        <taxon>Bacteria</taxon>
        <taxon>Pseudomonadati</taxon>
        <taxon>Thermodesulfobacteriota</taxon>
        <taxon>Thermodesulfobacteria</taxon>
        <taxon>Thermodesulfobacteriales</taxon>
        <taxon>Thermodesulfatatoraceae</taxon>
        <taxon>Thermodesulfatator</taxon>
    </lineage>
</organism>
<dbReference type="InterPro" id="IPR002646">
    <property type="entry name" value="PolA_pol_head_dom"/>
</dbReference>
<keyword evidence="2" id="KW-0547">Nucleotide-binding</keyword>
<dbReference type="InterPro" id="IPR043519">
    <property type="entry name" value="NT_sf"/>
</dbReference>
<dbReference type="Pfam" id="PF01743">
    <property type="entry name" value="PolyA_pol"/>
    <property type="match status" value="1"/>
</dbReference>
<dbReference type="InterPro" id="IPR032828">
    <property type="entry name" value="PolyA_RNA-bd"/>
</dbReference>
<dbReference type="CDD" id="cd05398">
    <property type="entry name" value="NT_ClassII-CCAase"/>
    <property type="match status" value="1"/>
</dbReference>
<dbReference type="SUPFAM" id="SSF81301">
    <property type="entry name" value="Nucleotidyltransferase"/>
    <property type="match status" value="1"/>
</dbReference>
<dbReference type="Proteomes" id="UP000886101">
    <property type="component" value="Unassembled WGS sequence"/>
</dbReference>
<dbReference type="Gene3D" id="1.10.3090.10">
    <property type="entry name" value="cca-adding enzyme, domain 2"/>
    <property type="match status" value="1"/>
</dbReference>
<evidence type="ECO:0000256" key="3">
    <source>
        <dbReference type="RuleBase" id="RU003953"/>
    </source>
</evidence>
<dbReference type="PANTHER" id="PTHR43051:SF1">
    <property type="entry name" value="POLYNUCLEOTIDE ADENYLYLTRANSFERASE FAMILY PROTEIN"/>
    <property type="match status" value="1"/>
</dbReference>
<evidence type="ECO:0000259" key="4">
    <source>
        <dbReference type="Pfam" id="PF01743"/>
    </source>
</evidence>
<dbReference type="InterPro" id="IPR052191">
    <property type="entry name" value="tRNA_ntf/polyA_polymerase_I"/>
</dbReference>
<keyword evidence="1 3" id="KW-0808">Transferase</keyword>
<protein>
    <submittedName>
        <fullName evidence="6">Poly(A) polymerase</fullName>
    </submittedName>
</protein>
<accession>A0A7V5P1M5</accession>
<dbReference type="AlphaFoldDB" id="A0A7V5P1M5"/>
<dbReference type="GO" id="GO:0000166">
    <property type="term" value="F:nucleotide binding"/>
    <property type="evidence" value="ECO:0007669"/>
    <property type="project" value="UniProtKB-KW"/>
</dbReference>
<comment type="similarity">
    <text evidence="3">Belongs to the tRNA nucleotidyltransferase/poly(A) polymerase family.</text>
</comment>
<gene>
    <name evidence="6" type="ORF">ENJ96_08930</name>
</gene>
<dbReference type="EMBL" id="DROK01000264">
    <property type="protein sequence ID" value="HHI97957.1"/>
    <property type="molecule type" value="Genomic_DNA"/>
</dbReference>
<comment type="caution">
    <text evidence="6">The sequence shown here is derived from an EMBL/GenBank/DDBJ whole genome shotgun (WGS) entry which is preliminary data.</text>
</comment>